<dbReference type="InterPro" id="IPR043502">
    <property type="entry name" value="DNA/RNA_pol_sf"/>
</dbReference>
<evidence type="ECO:0000256" key="2">
    <source>
        <dbReference type="ARBA" id="ARBA00001946"/>
    </source>
</evidence>
<dbReference type="Pfam" id="PF11799">
    <property type="entry name" value="IMS_C"/>
    <property type="match status" value="1"/>
</dbReference>
<evidence type="ECO:0000256" key="12">
    <source>
        <dbReference type="ARBA" id="ARBA00022842"/>
    </source>
</evidence>
<dbReference type="Gene3D" id="3.30.1490.100">
    <property type="entry name" value="DNA polymerase, Y-family, little finger domain"/>
    <property type="match status" value="1"/>
</dbReference>
<evidence type="ECO:0000256" key="4">
    <source>
        <dbReference type="ARBA" id="ARBA00010945"/>
    </source>
</evidence>
<keyword evidence="12" id="KW-0460">Magnesium</keyword>
<evidence type="ECO:0000256" key="17">
    <source>
        <dbReference type="SAM" id="Coils"/>
    </source>
</evidence>
<evidence type="ECO:0000256" key="7">
    <source>
        <dbReference type="ARBA" id="ARBA00022695"/>
    </source>
</evidence>
<dbReference type="OrthoDB" id="5723at2759"/>
<dbReference type="GO" id="GO:0035861">
    <property type="term" value="C:site of double-strand break"/>
    <property type="evidence" value="ECO:0007669"/>
    <property type="project" value="TreeGrafter"/>
</dbReference>
<dbReference type="GeneID" id="105263650"/>
<dbReference type="FunFam" id="3.40.1170.60:FF:000003">
    <property type="entry name" value="DNA polymerase eta"/>
    <property type="match status" value="1"/>
</dbReference>
<dbReference type="SUPFAM" id="SSF100879">
    <property type="entry name" value="Lesion bypass DNA polymerase (Y-family), little finger domain"/>
    <property type="match status" value="1"/>
</dbReference>
<dbReference type="GO" id="GO:0003684">
    <property type="term" value="F:damaged DNA binding"/>
    <property type="evidence" value="ECO:0007669"/>
    <property type="project" value="InterPro"/>
</dbReference>
<dbReference type="InterPro" id="IPR017961">
    <property type="entry name" value="DNA_pol_Y-fam_little_finger"/>
</dbReference>
<feature type="coiled-coil region" evidence="17">
    <location>
        <begin position="346"/>
        <end position="373"/>
    </location>
</feature>
<keyword evidence="6" id="KW-0808">Transferase</keyword>
<protein>
    <recommendedName>
        <fullName evidence="15">DNA polymerase eta</fullName>
        <ecNumber evidence="5">2.7.7.7</ecNumber>
    </recommendedName>
</protein>
<accession>A0A9R1SW65</accession>
<comment type="similarity">
    <text evidence="4">Belongs to the DNA polymerase type-Y family.</text>
</comment>
<evidence type="ECO:0000256" key="1">
    <source>
        <dbReference type="ARBA" id="ARBA00001936"/>
    </source>
</evidence>
<dbReference type="PROSITE" id="PS51907">
    <property type="entry name" value="ZF_UBZ3"/>
    <property type="match status" value="1"/>
</dbReference>
<dbReference type="PROSITE" id="PS50173">
    <property type="entry name" value="UMUC"/>
    <property type="match status" value="1"/>
</dbReference>
<evidence type="ECO:0000256" key="11">
    <source>
        <dbReference type="ARBA" id="ARBA00022833"/>
    </source>
</evidence>
<evidence type="ECO:0000256" key="9">
    <source>
        <dbReference type="ARBA" id="ARBA00022763"/>
    </source>
</evidence>
<keyword evidence="9" id="KW-0227">DNA damage</keyword>
<evidence type="ECO:0000256" key="14">
    <source>
        <dbReference type="ARBA" id="ARBA00023242"/>
    </source>
</evidence>
<dbReference type="Gene3D" id="3.40.1170.60">
    <property type="match status" value="1"/>
</dbReference>
<dbReference type="GO" id="GO:0003887">
    <property type="term" value="F:DNA-directed DNA polymerase activity"/>
    <property type="evidence" value="ECO:0007669"/>
    <property type="project" value="UniProtKB-EC"/>
</dbReference>
<reference evidence="22" key="1">
    <citation type="submission" date="2025-08" db="UniProtKB">
        <authorList>
            <consortium name="RefSeq"/>
        </authorList>
    </citation>
    <scope>IDENTIFICATION</scope>
    <source>
        <strain evidence="22">USDA-PBARC FA_bdor</strain>
        <tissue evidence="22">Whole organism</tissue>
    </source>
</reference>
<keyword evidence="13" id="KW-0234">DNA repair</keyword>
<dbReference type="InterPro" id="IPR001126">
    <property type="entry name" value="UmuC"/>
</dbReference>
<comment type="cofactor">
    <cofactor evidence="2">
        <name>Mg(2+)</name>
        <dbReference type="ChEBI" id="CHEBI:18420"/>
    </cofactor>
</comment>
<keyword evidence="8" id="KW-0479">Metal-binding</keyword>
<dbReference type="InterPro" id="IPR036775">
    <property type="entry name" value="DNA_pol_Y-fam_lit_finger_sf"/>
</dbReference>
<dbReference type="GO" id="GO:0005634">
    <property type="term" value="C:nucleus"/>
    <property type="evidence" value="ECO:0007669"/>
    <property type="project" value="UniProtKB-SubCell"/>
</dbReference>
<dbReference type="Gene3D" id="3.30.70.270">
    <property type="match status" value="1"/>
</dbReference>
<dbReference type="Pfam" id="PF21704">
    <property type="entry name" value="POLH-Rev1_HhH"/>
    <property type="match status" value="1"/>
</dbReference>
<dbReference type="InterPro" id="IPR052230">
    <property type="entry name" value="DNA_polymerase_eta"/>
</dbReference>
<evidence type="ECO:0000256" key="18">
    <source>
        <dbReference type="SAM" id="MobiDB-lite"/>
    </source>
</evidence>
<dbReference type="EC" id="2.7.7.7" evidence="5"/>
<evidence type="ECO:0000256" key="13">
    <source>
        <dbReference type="ARBA" id="ARBA00023204"/>
    </source>
</evidence>
<keyword evidence="11" id="KW-0862">Zinc</keyword>
<sequence length="813" mass="91278">MIYKLYRKTLNLCNRESIQCLRHKKIIEVEAKLQPELKGKPLAVVQYGSFGPSSIIAVNYEARNFGVTRHMKGAEAKEKCPDIILVTVPPLRNKPDTGRYRSAGREVIEVLKKKSAIIERASIDEAYLDITSLVEERMNSIDPSQVNIVEALSNTFVVGYCDDNSNDEEKRKNGIETWMSEVFGDLGDVQSKKLAIAGMLVEEFRGEIWSQCQYRCSAGISYNKILAKLACGLHKPNRQTILPAAAVPGLYHSLPVKKVRNLGGKFGNIVVESLGCNVMADLLRYSLQDLQKRFGDKTGSWLYNIARGIDNETVTNKLICKSIGSSKNFPGKAAITKLEDLKKWVVSLTEEMVERLEQDMEENERRATHLSLSYHWYQDKKIISQSKSCPLTSYKIDRIANLCVDIITKATQKPVAFIGMSAGKFVAARGSGNFVNFFNNGGSKLNELKVKSIEDPSELIKSKIVVKGSDLQQIEDNSSNAKVNPYQASLKTYARKKKIVHHKEEQKNNLNNFFISKQETNDINITIPQVMDQKSNLQLSLDIPKTLDDDNFKNSFFMNALKDSESPAPAFSFDGSSLDYQNTKKLISVEILKSNSDESEIKSPDLFDDCEPEENPSTSDMKNYEEQEEEKINSKEEDDAVAQLKEIFPDLDNIDTSVLQLLPIELQRAANNYLKSSKISSLPSSSNKKETKIITKNKATKSKGSSTKVSHKNGIIMNFFVNNSSNFSDVSSKKQCPECSQMIIASKFQEHCDFHVAENLQRMINHSTQRDSGNSTGGNHELSHSQYPGIKRKLSIETPPPSKKSRNIQSFFT</sequence>
<keyword evidence="7" id="KW-0548">Nucleotidyltransferase</keyword>
<gene>
    <name evidence="22" type="primary">LOC105263650</name>
</gene>
<evidence type="ECO:0000256" key="16">
    <source>
        <dbReference type="ARBA" id="ARBA00049244"/>
    </source>
</evidence>
<proteinExistence type="inferred from homology"/>
<keyword evidence="14" id="KW-0539">Nucleus</keyword>
<feature type="compositionally biased region" description="Polar residues" evidence="18">
    <location>
        <begin position="767"/>
        <end position="778"/>
    </location>
</feature>
<keyword evidence="21" id="KW-1185">Reference proteome</keyword>
<dbReference type="GO" id="GO:0008270">
    <property type="term" value="F:zinc ion binding"/>
    <property type="evidence" value="ECO:0007669"/>
    <property type="project" value="UniProtKB-KW"/>
</dbReference>
<evidence type="ECO:0000256" key="3">
    <source>
        <dbReference type="ARBA" id="ARBA00004123"/>
    </source>
</evidence>
<comment type="catalytic activity">
    <reaction evidence="16">
        <text>DNA(n) + a 2'-deoxyribonucleoside 5'-triphosphate = DNA(n+1) + diphosphate</text>
        <dbReference type="Rhea" id="RHEA:22508"/>
        <dbReference type="Rhea" id="RHEA-COMP:17339"/>
        <dbReference type="Rhea" id="RHEA-COMP:17340"/>
        <dbReference type="ChEBI" id="CHEBI:33019"/>
        <dbReference type="ChEBI" id="CHEBI:61560"/>
        <dbReference type="ChEBI" id="CHEBI:173112"/>
        <dbReference type="EC" id="2.7.7.7"/>
    </reaction>
</comment>
<evidence type="ECO:0000256" key="6">
    <source>
        <dbReference type="ARBA" id="ARBA00022679"/>
    </source>
</evidence>
<dbReference type="Proteomes" id="UP000694866">
    <property type="component" value="Unplaced"/>
</dbReference>
<dbReference type="GO" id="GO:0009411">
    <property type="term" value="P:response to UV"/>
    <property type="evidence" value="ECO:0007669"/>
    <property type="project" value="UniProtKB-ARBA"/>
</dbReference>
<keyword evidence="17" id="KW-0175">Coiled coil</keyword>
<dbReference type="AlphaFoldDB" id="A0A9R1SW65"/>
<feature type="compositionally biased region" description="Basic and acidic residues" evidence="18">
    <location>
        <begin position="622"/>
        <end position="635"/>
    </location>
</feature>
<comment type="subcellular location">
    <subcellularLocation>
        <location evidence="3">Nucleus</location>
    </subcellularLocation>
</comment>
<evidence type="ECO:0000259" key="20">
    <source>
        <dbReference type="PROSITE" id="PS51907"/>
    </source>
</evidence>
<dbReference type="GO" id="GO:0042276">
    <property type="term" value="P:error-prone translesion synthesis"/>
    <property type="evidence" value="ECO:0007669"/>
    <property type="project" value="TreeGrafter"/>
</dbReference>
<dbReference type="GO" id="GO:0006281">
    <property type="term" value="P:DNA repair"/>
    <property type="evidence" value="ECO:0007669"/>
    <property type="project" value="UniProtKB-KW"/>
</dbReference>
<dbReference type="FunFam" id="1.10.150.20:FF:000014">
    <property type="entry name" value="Polymerase (DNA directed), eta"/>
    <property type="match status" value="1"/>
</dbReference>
<dbReference type="PIRSF" id="PIRSF036603">
    <property type="entry name" value="DPol_eta"/>
    <property type="match status" value="1"/>
</dbReference>
<dbReference type="RefSeq" id="XP_011298285.1">
    <property type="nucleotide sequence ID" value="XM_011299983.1"/>
</dbReference>
<dbReference type="InterPro" id="IPR043128">
    <property type="entry name" value="Rev_trsase/Diguanyl_cyclase"/>
</dbReference>
<evidence type="ECO:0000256" key="15">
    <source>
        <dbReference type="ARBA" id="ARBA00044975"/>
    </source>
</evidence>
<evidence type="ECO:0000313" key="22">
    <source>
        <dbReference type="RefSeq" id="XP_011298285.1"/>
    </source>
</evidence>
<feature type="region of interest" description="Disordered" evidence="18">
    <location>
        <begin position="598"/>
        <end position="636"/>
    </location>
</feature>
<dbReference type="Pfam" id="PF18439">
    <property type="entry name" value="zf_UBZ"/>
    <property type="match status" value="1"/>
</dbReference>
<dbReference type="GO" id="GO:0005657">
    <property type="term" value="C:replication fork"/>
    <property type="evidence" value="ECO:0007669"/>
    <property type="project" value="TreeGrafter"/>
</dbReference>
<dbReference type="PANTHER" id="PTHR45873">
    <property type="entry name" value="DNA POLYMERASE ETA"/>
    <property type="match status" value="1"/>
</dbReference>
<feature type="domain" description="UmuC" evidence="19">
    <location>
        <begin position="29"/>
        <end position="263"/>
    </location>
</feature>
<dbReference type="PANTHER" id="PTHR45873:SF1">
    <property type="entry name" value="DNA POLYMERASE ETA"/>
    <property type="match status" value="1"/>
</dbReference>
<evidence type="ECO:0000256" key="5">
    <source>
        <dbReference type="ARBA" id="ARBA00012417"/>
    </source>
</evidence>
<organism evidence="21 22">
    <name type="scientific">Fopius arisanus</name>
    <dbReference type="NCBI Taxonomy" id="64838"/>
    <lineage>
        <taxon>Eukaryota</taxon>
        <taxon>Metazoa</taxon>
        <taxon>Ecdysozoa</taxon>
        <taxon>Arthropoda</taxon>
        <taxon>Hexapoda</taxon>
        <taxon>Insecta</taxon>
        <taxon>Pterygota</taxon>
        <taxon>Neoptera</taxon>
        <taxon>Endopterygota</taxon>
        <taxon>Hymenoptera</taxon>
        <taxon>Apocrita</taxon>
        <taxon>Ichneumonoidea</taxon>
        <taxon>Braconidae</taxon>
        <taxon>Opiinae</taxon>
        <taxon>Fopius</taxon>
    </lineage>
</organism>
<dbReference type="SUPFAM" id="SSF56672">
    <property type="entry name" value="DNA/RNA polymerases"/>
    <property type="match status" value="1"/>
</dbReference>
<evidence type="ECO:0000313" key="21">
    <source>
        <dbReference type="Proteomes" id="UP000694866"/>
    </source>
</evidence>
<feature type="domain" description="UBZ3-type" evidence="20">
    <location>
        <begin position="729"/>
        <end position="763"/>
    </location>
</feature>
<dbReference type="Gene3D" id="1.10.150.20">
    <property type="entry name" value="5' to 3' exonuclease, C-terminal subdomain"/>
    <property type="match status" value="1"/>
</dbReference>
<dbReference type="KEGG" id="fas:105263650"/>
<feature type="region of interest" description="Disordered" evidence="18">
    <location>
        <begin position="767"/>
        <end position="813"/>
    </location>
</feature>
<dbReference type="Pfam" id="PF00817">
    <property type="entry name" value="IMS"/>
    <property type="match status" value="1"/>
</dbReference>
<dbReference type="InterPro" id="IPR041298">
    <property type="entry name" value="UBZ3"/>
</dbReference>
<name>A0A9R1SW65_9HYME</name>
<evidence type="ECO:0000256" key="10">
    <source>
        <dbReference type="ARBA" id="ARBA00022771"/>
    </source>
</evidence>
<comment type="cofactor">
    <cofactor evidence="1">
        <name>Mn(2+)</name>
        <dbReference type="ChEBI" id="CHEBI:29035"/>
    </cofactor>
</comment>
<keyword evidence="10" id="KW-0863">Zinc-finger</keyword>
<evidence type="ECO:0000259" key="19">
    <source>
        <dbReference type="PROSITE" id="PS50173"/>
    </source>
</evidence>
<evidence type="ECO:0000256" key="8">
    <source>
        <dbReference type="ARBA" id="ARBA00022723"/>
    </source>
</evidence>